<reference evidence="9 10" key="1">
    <citation type="submission" date="2023-02" db="EMBL/GenBank/DDBJ databases">
        <title>Genome Sequence of L. cardiaca H63T.</title>
        <authorList>
            <person name="Lopez A.E."/>
            <person name="Cianciotto N.P."/>
        </authorList>
    </citation>
    <scope>NUCLEOTIDE SEQUENCE [LARGE SCALE GENOMIC DNA]</scope>
    <source>
        <strain evidence="9 10">H63</strain>
    </source>
</reference>
<evidence type="ECO:0000256" key="8">
    <source>
        <dbReference type="SAM" id="MobiDB-lite"/>
    </source>
</evidence>
<keyword evidence="7" id="KW-0472">Membrane</keyword>
<name>A0ABY8AQ34_9GAMM</name>
<gene>
    <name evidence="9" type="ORF">PXX05_13065</name>
</gene>
<dbReference type="Proteomes" id="UP001222087">
    <property type="component" value="Chromosome"/>
</dbReference>
<proteinExistence type="predicted"/>
<keyword evidence="5" id="KW-1133">Transmembrane helix</keyword>
<dbReference type="RefSeq" id="WP_275088630.1">
    <property type="nucleotide sequence ID" value="NZ_CP119078.1"/>
</dbReference>
<accession>A0ABY8AQ34</accession>
<sequence>MSSGELLLTLLVALIVFGPNKLPMLAEHLGKLFRHVNYFKQQAIAFWQAQLNEQQLKENTRKAEKADALYHANEIENTANFNPPDSLSAEQENRPKK</sequence>
<keyword evidence="3" id="KW-0812">Transmembrane</keyword>
<feature type="compositionally biased region" description="Polar residues" evidence="8">
    <location>
        <begin position="75"/>
        <end position="90"/>
    </location>
</feature>
<dbReference type="Pfam" id="PF02416">
    <property type="entry name" value="TatA_B_E"/>
    <property type="match status" value="1"/>
</dbReference>
<dbReference type="Gene3D" id="1.20.5.3310">
    <property type="match status" value="1"/>
</dbReference>
<feature type="region of interest" description="Disordered" evidence="8">
    <location>
        <begin position="74"/>
        <end position="97"/>
    </location>
</feature>
<evidence type="ECO:0000256" key="4">
    <source>
        <dbReference type="ARBA" id="ARBA00022927"/>
    </source>
</evidence>
<evidence type="ECO:0000313" key="9">
    <source>
        <dbReference type="EMBL" id="WED42814.1"/>
    </source>
</evidence>
<protein>
    <submittedName>
        <fullName evidence="9">Twin-arginine translocase TatA/TatE family subunit</fullName>
    </submittedName>
</protein>
<dbReference type="EMBL" id="CP119078">
    <property type="protein sequence ID" value="WED42814.1"/>
    <property type="molecule type" value="Genomic_DNA"/>
</dbReference>
<evidence type="ECO:0000256" key="1">
    <source>
        <dbReference type="ARBA" id="ARBA00004167"/>
    </source>
</evidence>
<comment type="subcellular location">
    <subcellularLocation>
        <location evidence="1">Membrane</location>
        <topology evidence="1">Single-pass membrane protein</topology>
    </subcellularLocation>
</comment>
<evidence type="ECO:0000256" key="7">
    <source>
        <dbReference type="ARBA" id="ARBA00023136"/>
    </source>
</evidence>
<evidence type="ECO:0000256" key="6">
    <source>
        <dbReference type="ARBA" id="ARBA00023010"/>
    </source>
</evidence>
<evidence type="ECO:0000256" key="5">
    <source>
        <dbReference type="ARBA" id="ARBA00022989"/>
    </source>
</evidence>
<dbReference type="InterPro" id="IPR003369">
    <property type="entry name" value="TatA/B/E"/>
</dbReference>
<evidence type="ECO:0000313" key="10">
    <source>
        <dbReference type="Proteomes" id="UP001222087"/>
    </source>
</evidence>
<organism evidence="9 10">
    <name type="scientific">Legionella cardiaca</name>
    <dbReference type="NCBI Taxonomy" id="1071983"/>
    <lineage>
        <taxon>Bacteria</taxon>
        <taxon>Pseudomonadati</taxon>
        <taxon>Pseudomonadota</taxon>
        <taxon>Gammaproteobacteria</taxon>
        <taxon>Legionellales</taxon>
        <taxon>Legionellaceae</taxon>
        <taxon>Legionella</taxon>
    </lineage>
</organism>
<evidence type="ECO:0000256" key="2">
    <source>
        <dbReference type="ARBA" id="ARBA00022448"/>
    </source>
</evidence>
<keyword evidence="10" id="KW-1185">Reference proteome</keyword>
<keyword evidence="2" id="KW-0813">Transport</keyword>
<keyword evidence="4" id="KW-0653">Protein transport</keyword>
<keyword evidence="6" id="KW-0811">Translocation</keyword>
<evidence type="ECO:0000256" key="3">
    <source>
        <dbReference type="ARBA" id="ARBA00022692"/>
    </source>
</evidence>